<dbReference type="PANTHER" id="PTHR42695:SF5">
    <property type="entry name" value="GLUTAMINE AMIDOTRANSFERASE YLR126C-RELATED"/>
    <property type="match status" value="1"/>
</dbReference>
<comment type="caution">
    <text evidence="2">The sequence shown here is derived from an EMBL/GenBank/DDBJ whole genome shotgun (WGS) entry which is preliminary data.</text>
</comment>
<dbReference type="GO" id="GO:0005829">
    <property type="term" value="C:cytosol"/>
    <property type="evidence" value="ECO:0007669"/>
    <property type="project" value="TreeGrafter"/>
</dbReference>
<dbReference type="SUPFAM" id="SSF52317">
    <property type="entry name" value="Class I glutamine amidotransferase-like"/>
    <property type="match status" value="1"/>
</dbReference>
<name>A0AAD7IDZ6_9AGAR</name>
<dbReference type="EMBL" id="JARJLG010000125">
    <property type="protein sequence ID" value="KAJ7740929.1"/>
    <property type="molecule type" value="Genomic_DNA"/>
</dbReference>
<evidence type="ECO:0000313" key="2">
    <source>
        <dbReference type="EMBL" id="KAJ7740929.1"/>
    </source>
</evidence>
<dbReference type="PANTHER" id="PTHR42695">
    <property type="entry name" value="GLUTAMINE AMIDOTRANSFERASE YLR126C-RELATED"/>
    <property type="match status" value="1"/>
</dbReference>
<reference evidence="2" key="1">
    <citation type="submission" date="2023-03" db="EMBL/GenBank/DDBJ databases">
        <title>Massive genome expansion in bonnet fungi (Mycena s.s.) driven by repeated elements and novel gene families across ecological guilds.</title>
        <authorList>
            <consortium name="Lawrence Berkeley National Laboratory"/>
            <person name="Harder C.B."/>
            <person name="Miyauchi S."/>
            <person name="Viragh M."/>
            <person name="Kuo A."/>
            <person name="Thoen E."/>
            <person name="Andreopoulos B."/>
            <person name="Lu D."/>
            <person name="Skrede I."/>
            <person name="Drula E."/>
            <person name="Henrissat B."/>
            <person name="Morin E."/>
            <person name="Kohler A."/>
            <person name="Barry K."/>
            <person name="LaButti K."/>
            <person name="Morin E."/>
            <person name="Salamov A."/>
            <person name="Lipzen A."/>
            <person name="Mereny Z."/>
            <person name="Hegedus B."/>
            <person name="Baldrian P."/>
            <person name="Stursova M."/>
            <person name="Weitz H."/>
            <person name="Taylor A."/>
            <person name="Grigoriev I.V."/>
            <person name="Nagy L.G."/>
            <person name="Martin F."/>
            <person name="Kauserud H."/>
        </authorList>
    </citation>
    <scope>NUCLEOTIDE SEQUENCE</scope>
    <source>
        <strain evidence="2">CBHHK188m</strain>
    </source>
</reference>
<keyword evidence="2" id="KW-0315">Glutamine amidotransferase</keyword>
<organism evidence="2 3">
    <name type="scientific">Mycena maculata</name>
    <dbReference type="NCBI Taxonomy" id="230809"/>
    <lineage>
        <taxon>Eukaryota</taxon>
        <taxon>Fungi</taxon>
        <taxon>Dikarya</taxon>
        <taxon>Basidiomycota</taxon>
        <taxon>Agaricomycotina</taxon>
        <taxon>Agaricomycetes</taxon>
        <taxon>Agaricomycetidae</taxon>
        <taxon>Agaricales</taxon>
        <taxon>Marasmiineae</taxon>
        <taxon>Mycenaceae</taxon>
        <taxon>Mycena</taxon>
    </lineage>
</organism>
<proteinExistence type="predicted"/>
<gene>
    <name evidence="2" type="ORF">DFH07DRAFT_751289</name>
</gene>
<dbReference type="InterPro" id="IPR017926">
    <property type="entry name" value="GATASE"/>
</dbReference>
<dbReference type="Proteomes" id="UP001215280">
    <property type="component" value="Unassembled WGS sequence"/>
</dbReference>
<accession>A0AAD7IDZ6</accession>
<dbReference type="Gene3D" id="3.40.50.880">
    <property type="match status" value="1"/>
</dbReference>
<dbReference type="InterPro" id="IPR044992">
    <property type="entry name" value="ChyE-like"/>
</dbReference>
<protein>
    <submittedName>
        <fullName evidence="2">Class I glutamine amidotransferase-like protein</fullName>
    </submittedName>
</protein>
<dbReference type="GO" id="GO:0005634">
    <property type="term" value="C:nucleus"/>
    <property type="evidence" value="ECO:0007669"/>
    <property type="project" value="TreeGrafter"/>
</dbReference>
<dbReference type="InterPro" id="IPR029062">
    <property type="entry name" value="Class_I_gatase-like"/>
</dbReference>
<evidence type="ECO:0000313" key="3">
    <source>
        <dbReference type="Proteomes" id="UP001215280"/>
    </source>
</evidence>
<dbReference type="CDD" id="cd01741">
    <property type="entry name" value="GATase1_1"/>
    <property type="match status" value="1"/>
</dbReference>
<keyword evidence="3" id="KW-1185">Reference proteome</keyword>
<dbReference type="AlphaFoldDB" id="A0AAD7IDZ6"/>
<evidence type="ECO:0000259" key="1">
    <source>
        <dbReference type="Pfam" id="PF00117"/>
    </source>
</evidence>
<dbReference type="PROSITE" id="PS51273">
    <property type="entry name" value="GATASE_TYPE_1"/>
    <property type="match status" value="1"/>
</dbReference>
<dbReference type="Pfam" id="PF00117">
    <property type="entry name" value="GATase"/>
    <property type="match status" value="1"/>
</dbReference>
<sequence length="280" mass="30402">MKKYIALLVCDTVMDTVKDVHGDYYAMFTRLLHASGEGIADSDIEGKVQVDAYDVQKMVYPKDLTSHDGIPYDGILITGSKDSAYTDVPWINKLVEYVAEVADGPKKIKIVGICFGHQIIARALGGKCVANGGKWEVGITQVGLTELGKKVFGIERPLYIEEMHQDHVPEVPANFHLLGSTDVSINQGMVRFNSEPPESAIPSSILLSDIQIFTVQGHPEFNEPIVSEILRVRAASGVIPEATATKYGENPENRDGGKNDGVSVIRKAILGVYGISLSTS</sequence>
<feature type="domain" description="Glutamine amidotransferase" evidence="1">
    <location>
        <begin position="59"/>
        <end position="221"/>
    </location>
</feature>